<sequence>MLNSKKIAVTAGVLWSLALIGAGSTQAFGHDGSGKCADDGKGNARCVHKIEYTFTDDKRESVHIVNENTCKGGEDEKGSSRMACFGTATINGEPV</sequence>
<dbReference type="Proteomes" id="UP000637788">
    <property type="component" value="Unassembled WGS sequence"/>
</dbReference>
<organism evidence="2 3">
    <name type="scientific">Streptomyces flaveus</name>
    <dbReference type="NCBI Taxonomy" id="66370"/>
    <lineage>
        <taxon>Bacteria</taxon>
        <taxon>Bacillati</taxon>
        <taxon>Actinomycetota</taxon>
        <taxon>Actinomycetes</taxon>
        <taxon>Kitasatosporales</taxon>
        <taxon>Streptomycetaceae</taxon>
        <taxon>Streptomyces</taxon>
        <taxon>Streptomyces aurantiacus group</taxon>
    </lineage>
</organism>
<reference evidence="2" key="2">
    <citation type="submission" date="2020-09" db="EMBL/GenBank/DDBJ databases">
        <authorList>
            <person name="Sun Q."/>
            <person name="Ohkuma M."/>
        </authorList>
    </citation>
    <scope>NUCLEOTIDE SEQUENCE</scope>
    <source>
        <strain evidence="2">JCM 3035</strain>
    </source>
</reference>
<reference evidence="2" key="1">
    <citation type="journal article" date="2014" name="Int. J. Syst. Evol. Microbiol.">
        <title>Complete genome sequence of Corynebacterium casei LMG S-19264T (=DSM 44701T), isolated from a smear-ripened cheese.</title>
        <authorList>
            <consortium name="US DOE Joint Genome Institute (JGI-PGF)"/>
            <person name="Walter F."/>
            <person name="Albersmeier A."/>
            <person name="Kalinowski J."/>
            <person name="Ruckert C."/>
        </authorList>
    </citation>
    <scope>NUCLEOTIDE SEQUENCE</scope>
    <source>
        <strain evidence="2">JCM 3035</strain>
    </source>
</reference>
<evidence type="ECO:0000313" key="3">
    <source>
        <dbReference type="Proteomes" id="UP000637788"/>
    </source>
</evidence>
<keyword evidence="3" id="KW-1185">Reference proteome</keyword>
<evidence type="ECO:0000256" key="1">
    <source>
        <dbReference type="SAM" id="SignalP"/>
    </source>
</evidence>
<protein>
    <submittedName>
        <fullName evidence="2">Uncharacterized protein</fullName>
    </submittedName>
</protein>
<dbReference type="EMBL" id="BMPQ01000001">
    <property type="protein sequence ID" value="GGK46977.1"/>
    <property type="molecule type" value="Genomic_DNA"/>
</dbReference>
<dbReference type="RefSeq" id="WP_189320115.1">
    <property type="nucleotide sequence ID" value="NZ_BMPQ01000001.1"/>
</dbReference>
<feature type="chain" id="PRO_5039181252" evidence="1">
    <location>
        <begin position="30"/>
        <end position="95"/>
    </location>
</feature>
<dbReference type="AlphaFoldDB" id="A0A917V7M2"/>
<feature type="signal peptide" evidence="1">
    <location>
        <begin position="1"/>
        <end position="29"/>
    </location>
</feature>
<accession>A0A917V7M2</accession>
<evidence type="ECO:0000313" key="2">
    <source>
        <dbReference type="EMBL" id="GGK46977.1"/>
    </source>
</evidence>
<gene>
    <name evidence="2" type="ORF">GCM10010094_03690</name>
</gene>
<comment type="caution">
    <text evidence="2">The sequence shown here is derived from an EMBL/GenBank/DDBJ whole genome shotgun (WGS) entry which is preliminary data.</text>
</comment>
<keyword evidence="1" id="KW-0732">Signal</keyword>
<name>A0A917V7M2_9ACTN</name>
<proteinExistence type="predicted"/>